<proteinExistence type="predicted"/>
<name>F4X1V1_ACREC</name>
<dbReference type="EMBL" id="GL888553">
    <property type="protein sequence ID" value="EGI59560.1"/>
    <property type="molecule type" value="Genomic_DNA"/>
</dbReference>
<protein>
    <submittedName>
        <fullName evidence="2">Transposable element Tcb2 transposase</fullName>
    </submittedName>
</protein>
<feature type="domain" description="Tc1-like transposase DDE" evidence="1">
    <location>
        <begin position="24"/>
        <end position="86"/>
    </location>
</feature>
<evidence type="ECO:0000259" key="1">
    <source>
        <dbReference type="Pfam" id="PF13358"/>
    </source>
</evidence>
<dbReference type="InParanoid" id="F4X1V1"/>
<evidence type="ECO:0000313" key="3">
    <source>
        <dbReference type="Proteomes" id="UP000007755"/>
    </source>
</evidence>
<dbReference type="Proteomes" id="UP000007755">
    <property type="component" value="Unassembled WGS sequence"/>
</dbReference>
<dbReference type="GO" id="GO:0003676">
    <property type="term" value="F:nucleic acid binding"/>
    <property type="evidence" value="ECO:0007669"/>
    <property type="project" value="InterPro"/>
</dbReference>
<dbReference type="Gene3D" id="3.30.420.10">
    <property type="entry name" value="Ribonuclease H-like superfamily/Ribonuclease H"/>
    <property type="match status" value="1"/>
</dbReference>
<feature type="non-terminal residue" evidence="2">
    <location>
        <position position="1"/>
    </location>
</feature>
<dbReference type="InterPro" id="IPR036397">
    <property type="entry name" value="RNaseH_sf"/>
</dbReference>
<organism evidence="3">
    <name type="scientific">Acromyrmex echinatior</name>
    <name type="common">Panamanian leafcutter ant</name>
    <name type="synonym">Acromyrmex octospinosus echinatior</name>
    <dbReference type="NCBI Taxonomy" id="103372"/>
    <lineage>
        <taxon>Eukaryota</taxon>
        <taxon>Metazoa</taxon>
        <taxon>Ecdysozoa</taxon>
        <taxon>Arthropoda</taxon>
        <taxon>Hexapoda</taxon>
        <taxon>Insecta</taxon>
        <taxon>Pterygota</taxon>
        <taxon>Neoptera</taxon>
        <taxon>Endopterygota</taxon>
        <taxon>Hymenoptera</taxon>
        <taxon>Apocrita</taxon>
        <taxon>Aculeata</taxon>
        <taxon>Formicoidea</taxon>
        <taxon>Formicidae</taxon>
        <taxon>Myrmicinae</taxon>
        <taxon>Acromyrmex</taxon>
    </lineage>
</organism>
<dbReference type="STRING" id="103372.F4X1V1"/>
<reference evidence="2" key="1">
    <citation type="submission" date="2011-02" db="EMBL/GenBank/DDBJ databases">
        <title>The genome of the leaf-cutting ant Acromyrmex echinatior suggests key adaptations to social evolution and fungus farming.</title>
        <authorList>
            <person name="Nygaard S."/>
            <person name="Zhang G."/>
        </authorList>
    </citation>
    <scope>NUCLEOTIDE SEQUENCE</scope>
</reference>
<dbReference type="InterPro" id="IPR038717">
    <property type="entry name" value="Tc1-like_DDE_dom"/>
</dbReference>
<dbReference type="eggNOG" id="ENOG502SR3M">
    <property type="taxonomic scope" value="Eukaryota"/>
</dbReference>
<sequence length="93" mass="11075">NGFVYRDILQNHMLPFGNEKMPSDWSFQYDNEPKYSSKLIKIFLTEQNVNIIKWPSQLPDLNPIEHLWDYIGSQLRSHSFINKAELMETITKM</sequence>
<gene>
    <name evidence="2" type="ORF">G5I_12269</name>
</gene>
<dbReference type="AlphaFoldDB" id="F4X1V1"/>
<dbReference type="Pfam" id="PF13358">
    <property type="entry name" value="DDE_3"/>
    <property type="match status" value="1"/>
</dbReference>
<accession>F4X1V1</accession>
<evidence type="ECO:0000313" key="2">
    <source>
        <dbReference type="EMBL" id="EGI59560.1"/>
    </source>
</evidence>
<keyword evidence="3" id="KW-1185">Reference proteome</keyword>